<evidence type="ECO:0000256" key="5">
    <source>
        <dbReference type="ARBA" id="ARBA00022786"/>
    </source>
</evidence>
<dbReference type="SUPFAM" id="SSF49599">
    <property type="entry name" value="TRAF domain-like"/>
    <property type="match status" value="1"/>
</dbReference>
<proteinExistence type="inferred from homology"/>
<keyword evidence="6 9" id="KW-0378">Hydrolase</keyword>
<dbReference type="Proteomes" id="UP000077315">
    <property type="component" value="Unassembled WGS sequence"/>
</dbReference>
<dbReference type="Gene3D" id="2.60.210.10">
    <property type="entry name" value="Apoptosis, Tumor Necrosis Factor Receptor Associated Protein 2, Chain A"/>
    <property type="match status" value="1"/>
</dbReference>
<sequence>MNSHGSALTVTAAPKSLGLDMPVMPSVMQAEPLDLLKKKGIFNEEVMVPRILPDTSGLQTVEFKVFHWPVENWKDAELKSYSPSFIAGGFTWRILLYPKGNGQHDSLSLYLKVEESSANVPDWHVCAQFGLVISNPDDPTQFYSNQAQHRFCGEEVDWGFTRFYEIKGLTRTHQGKGPFLINNRSHISVYLRVMKDETGVLWHNLIHYDSRKETGFVGIKNQGATCYMNSILQSLYCTNSFRKAVYQISTETEDPTKSVALALQRCFYNLQSSNDPVGTTELTRSFGWDTLDAFMQHDVQEFNRVLQDNLEMKMKGTPAGGTVRGLFVGKMKSYIKCLQVDYESSRVEDFYDIQLNVKGCKDLRESFKEYIAVETMQGDNKYMAEGHGLQDAQKGVFFESFPPVLHLQLKRFEYDMKRDSMVKINDHHEFPESINLDAYCSKAGGDEAGPFDYTLYGVLVHSGDLDGGHYFALIKPEKNGKWFRFDDDRVTPVTLKEVYQDNFGDEPLRSSNDPSTLDGKMRNGSAQSLKRFTNAYMLVYIRTSKVDEILAPVVDADIPVHLNRQFREGREVEKNGKNREEVHDHVVGFIAKLKRSLGLNHKQSGTGGAGGAGGVGGIDIAKNNSITHTSNKKSHWGKR</sequence>
<feature type="domain" description="MATH" evidence="11">
    <location>
        <begin position="63"/>
        <end position="191"/>
    </location>
</feature>
<comment type="similarity">
    <text evidence="3 9">Belongs to the peptidase C19 family.</text>
</comment>
<dbReference type="GO" id="GO:0016579">
    <property type="term" value="P:protein deubiquitination"/>
    <property type="evidence" value="ECO:0007669"/>
    <property type="project" value="InterPro"/>
</dbReference>
<dbReference type="EC" id="3.4.19.12" evidence="9"/>
<dbReference type="GO" id="GO:0005634">
    <property type="term" value="C:nucleus"/>
    <property type="evidence" value="ECO:0007669"/>
    <property type="project" value="UniProtKB-SubCell"/>
</dbReference>
<dbReference type="OrthoDB" id="289038at2759"/>
<keyword evidence="14" id="KW-1185">Reference proteome</keyword>
<keyword evidence="8" id="KW-0539">Nucleus</keyword>
<evidence type="ECO:0000256" key="6">
    <source>
        <dbReference type="ARBA" id="ARBA00022801"/>
    </source>
</evidence>
<dbReference type="GO" id="GO:0004843">
    <property type="term" value="F:cysteine-type deubiquitinase activity"/>
    <property type="evidence" value="ECO:0007669"/>
    <property type="project" value="UniProtKB-UniRule"/>
</dbReference>
<dbReference type="SMART" id="SM00061">
    <property type="entry name" value="MATH"/>
    <property type="match status" value="1"/>
</dbReference>
<dbReference type="SUPFAM" id="SSF54001">
    <property type="entry name" value="Cysteine proteinases"/>
    <property type="match status" value="1"/>
</dbReference>
<dbReference type="GO" id="GO:0005829">
    <property type="term" value="C:cytosol"/>
    <property type="evidence" value="ECO:0007669"/>
    <property type="project" value="TreeGrafter"/>
</dbReference>
<feature type="region of interest" description="Disordered" evidence="10">
    <location>
        <begin position="504"/>
        <end position="523"/>
    </location>
</feature>
<dbReference type="InterPro" id="IPR028889">
    <property type="entry name" value="USP"/>
</dbReference>
<evidence type="ECO:0000256" key="4">
    <source>
        <dbReference type="ARBA" id="ARBA00022670"/>
    </source>
</evidence>
<dbReference type="GO" id="GO:0140492">
    <property type="term" value="F:metal-dependent deubiquitinase activity"/>
    <property type="evidence" value="ECO:0007669"/>
    <property type="project" value="UniProtKB-ARBA"/>
</dbReference>
<comment type="subcellular location">
    <subcellularLocation>
        <location evidence="2">Nucleus</location>
    </subcellularLocation>
</comment>
<dbReference type="InterPro" id="IPR001394">
    <property type="entry name" value="Peptidase_C19_UCH"/>
</dbReference>
<gene>
    <name evidence="13" type="ORF">PHYBLDRAFT_137306</name>
</gene>
<dbReference type="InterPro" id="IPR050164">
    <property type="entry name" value="Peptidase_C19"/>
</dbReference>
<dbReference type="GO" id="GO:0031647">
    <property type="term" value="P:regulation of protein stability"/>
    <property type="evidence" value="ECO:0007669"/>
    <property type="project" value="TreeGrafter"/>
</dbReference>
<dbReference type="PROSITE" id="PS50144">
    <property type="entry name" value="MATH"/>
    <property type="match status" value="1"/>
</dbReference>
<dbReference type="PROSITE" id="PS00973">
    <property type="entry name" value="USP_2"/>
    <property type="match status" value="1"/>
</dbReference>
<dbReference type="PROSITE" id="PS50235">
    <property type="entry name" value="USP_3"/>
    <property type="match status" value="1"/>
</dbReference>
<evidence type="ECO:0000256" key="8">
    <source>
        <dbReference type="ARBA" id="ARBA00023242"/>
    </source>
</evidence>
<dbReference type="Pfam" id="PF22486">
    <property type="entry name" value="MATH_2"/>
    <property type="match status" value="1"/>
</dbReference>
<dbReference type="Gene3D" id="3.90.70.10">
    <property type="entry name" value="Cysteine proteinases"/>
    <property type="match status" value="1"/>
</dbReference>
<evidence type="ECO:0000256" key="1">
    <source>
        <dbReference type="ARBA" id="ARBA00000707"/>
    </source>
</evidence>
<dbReference type="InterPro" id="IPR008974">
    <property type="entry name" value="TRAF-like"/>
</dbReference>
<dbReference type="FunFam" id="3.90.70.10:FF:000005">
    <property type="entry name" value="Ubiquitin carboxyl-terminal hydrolase 7"/>
    <property type="match status" value="1"/>
</dbReference>
<dbReference type="EMBL" id="KV441003">
    <property type="protein sequence ID" value="OAD66428.1"/>
    <property type="molecule type" value="Genomic_DNA"/>
</dbReference>
<evidence type="ECO:0000256" key="10">
    <source>
        <dbReference type="SAM" id="MobiDB-lite"/>
    </source>
</evidence>
<reference evidence="14" key="1">
    <citation type="submission" date="2015-06" db="EMBL/GenBank/DDBJ databases">
        <title>Expansion of signal transduction pathways in fungi by whole-genome duplication.</title>
        <authorList>
            <consortium name="DOE Joint Genome Institute"/>
            <person name="Corrochano L.M."/>
            <person name="Kuo A."/>
            <person name="Marcet-Houben M."/>
            <person name="Polaino S."/>
            <person name="Salamov A."/>
            <person name="Villalobos J.M."/>
            <person name="Alvarez M.I."/>
            <person name="Avalos J."/>
            <person name="Benito E.P."/>
            <person name="Benoit I."/>
            <person name="Burger G."/>
            <person name="Camino L.P."/>
            <person name="Canovas D."/>
            <person name="Cerda-Olmedo E."/>
            <person name="Cheng J.-F."/>
            <person name="Dominguez A."/>
            <person name="Elias M."/>
            <person name="Eslava A.P."/>
            <person name="Glaser F."/>
            <person name="Grimwood J."/>
            <person name="Gutierrez G."/>
            <person name="Heitman J."/>
            <person name="Henrissat B."/>
            <person name="Iturriaga E.A."/>
            <person name="Lang B.F."/>
            <person name="Lavin J.L."/>
            <person name="Lee S."/>
            <person name="Li W."/>
            <person name="Lindquist E."/>
            <person name="Lopez-Garcia S."/>
            <person name="Luque E.M."/>
            <person name="Marcos A.T."/>
            <person name="Martin J."/>
            <person name="McCluskey K."/>
            <person name="Medina H.R."/>
            <person name="Miralles-Duran A."/>
            <person name="Miyazaki A."/>
            <person name="Munoz-Torres E."/>
            <person name="Oguiza J.A."/>
            <person name="Ohm R."/>
            <person name="Olmedo M."/>
            <person name="Orejas M."/>
            <person name="Ortiz-Castellanos L."/>
            <person name="Pisabarro A.G."/>
            <person name="Rodriguez-Romero J."/>
            <person name="Ruiz-Herrera J."/>
            <person name="Ruiz-Vazquez R."/>
            <person name="Sanz C."/>
            <person name="Schackwitz W."/>
            <person name="Schmutz J."/>
            <person name="Shahriari M."/>
            <person name="Shelest E."/>
            <person name="Silva-Franco F."/>
            <person name="Soanes D."/>
            <person name="Syed K."/>
            <person name="Tagua V.G."/>
            <person name="Talbot N.J."/>
            <person name="Thon M."/>
            <person name="De vries R.P."/>
            <person name="Wiebenga A."/>
            <person name="Yadav J.S."/>
            <person name="Braun E.L."/>
            <person name="Baker S."/>
            <person name="Garre V."/>
            <person name="Horwitz B."/>
            <person name="Torres-Martinez S."/>
            <person name="Idnurm A."/>
            <person name="Herrera-Estrella A."/>
            <person name="Gabaldon T."/>
            <person name="Grigoriev I.V."/>
        </authorList>
    </citation>
    <scope>NUCLEOTIDE SEQUENCE [LARGE SCALE GENOMIC DNA]</scope>
    <source>
        <strain evidence="14">NRRL 1555(-)</strain>
    </source>
</reference>
<organism evidence="13 14">
    <name type="scientific">Phycomyces blakesleeanus (strain ATCC 8743b / DSM 1359 / FGSC 10004 / NBRC 33097 / NRRL 1555)</name>
    <dbReference type="NCBI Taxonomy" id="763407"/>
    <lineage>
        <taxon>Eukaryota</taxon>
        <taxon>Fungi</taxon>
        <taxon>Fungi incertae sedis</taxon>
        <taxon>Mucoromycota</taxon>
        <taxon>Mucoromycotina</taxon>
        <taxon>Mucoromycetes</taxon>
        <taxon>Mucorales</taxon>
        <taxon>Phycomycetaceae</taxon>
        <taxon>Phycomyces</taxon>
    </lineage>
</organism>
<dbReference type="AlphaFoldDB" id="A0A167JPC7"/>
<dbReference type="STRING" id="763407.A0A167JPC7"/>
<keyword evidence="4 9" id="KW-0645">Protease</keyword>
<evidence type="ECO:0000313" key="14">
    <source>
        <dbReference type="Proteomes" id="UP000077315"/>
    </source>
</evidence>
<evidence type="ECO:0000259" key="12">
    <source>
        <dbReference type="PROSITE" id="PS50235"/>
    </source>
</evidence>
<name>A0A167JPC7_PHYB8</name>
<evidence type="ECO:0000256" key="3">
    <source>
        <dbReference type="ARBA" id="ARBA00009085"/>
    </source>
</evidence>
<dbReference type="Pfam" id="PF00443">
    <property type="entry name" value="UCH"/>
    <property type="match status" value="1"/>
</dbReference>
<evidence type="ECO:0000256" key="9">
    <source>
        <dbReference type="RuleBase" id="RU366025"/>
    </source>
</evidence>
<dbReference type="CDD" id="cd02659">
    <property type="entry name" value="peptidase_C19C"/>
    <property type="match status" value="1"/>
</dbReference>
<protein>
    <recommendedName>
        <fullName evidence="9">Ubiquitin carboxyl-terminal hydrolase</fullName>
        <ecNumber evidence="9">3.4.19.12</ecNumber>
    </recommendedName>
</protein>
<feature type="domain" description="USP" evidence="12">
    <location>
        <begin position="217"/>
        <end position="543"/>
    </location>
</feature>
<evidence type="ECO:0000256" key="2">
    <source>
        <dbReference type="ARBA" id="ARBA00004123"/>
    </source>
</evidence>
<keyword evidence="7 9" id="KW-0788">Thiol protease</keyword>
<dbReference type="RefSeq" id="XP_018284468.1">
    <property type="nucleotide sequence ID" value="XM_018429850.1"/>
</dbReference>
<dbReference type="PROSITE" id="PS00972">
    <property type="entry name" value="USP_1"/>
    <property type="match status" value="1"/>
</dbReference>
<dbReference type="InterPro" id="IPR038765">
    <property type="entry name" value="Papain-like_cys_pep_sf"/>
</dbReference>
<accession>A0A167JPC7</accession>
<evidence type="ECO:0000313" key="13">
    <source>
        <dbReference type="EMBL" id="OAD66428.1"/>
    </source>
</evidence>
<dbReference type="PANTHER" id="PTHR24006:SF644">
    <property type="entry name" value="UBIQUITIN CARBOXYL-TERMINAL HYDROLASE 7"/>
    <property type="match status" value="1"/>
</dbReference>
<evidence type="ECO:0000256" key="7">
    <source>
        <dbReference type="ARBA" id="ARBA00022807"/>
    </source>
</evidence>
<dbReference type="InterPro" id="IPR018200">
    <property type="entry name" value="USP_CS"/>
</dbReference>
<keyword evidence="5 9" id="KW-0833">Ubl conjugation pathway</keyword>
<dbReference type="InterPro" id="IPR002083">
    <property type="entry name" value="MATH/TRAF_dom"/>
</dbReference>
<dbReference type="GO" id="GO:0006508">
    <property type="term" value="P:proteolysis"/>
    <property type="evidence" value="ECO:0007669"/>
    <property type="project" value="UniProtKB-KW"/>
</dbReference>
<comment type="catalytic activity">
    <reaction evidence="1 9">
        <text>Thiol-dependent hydrolysis of ester, thioester, amide, peptide and isopeptide bonds formed by the C-terminal Gly of ubiquitin (a 76-residue protein attached to proteins as an intracellular targeting signal).</text>
        <dbReference type="EC" id="3.4.19.12"/>
    </reaction>
</comment>
<dbReference type="InParanoid" id="A0A167JPC7"/>
<evidence type="ECO:0000259" key="11">
    <source>
        <dbReference type="PROSITE" id="PS50144"/>
    </source>
</evidence>
<dbReference type="GeneID" id="28990756"/>
<dbReference type="VEuPathDB" id="FungiDB:PHYBLDRAFT_137306"/>
<dbReference type="PANTHER" id="PTHR24006">
    <property type="entry name" value="UBIQUITIN CARBOXYL-TERMINAL HYDROLASE"/>
    <property type="match status" value="1"/>
</dbReference>